<accession>N8YL01</accession>
<dbReference type="Proteomes" id="UP000013270">
    <property type="component" value="Unassembled WGS sequence"/>
</dbReference>
<organism evidence="1 2">
    <name type="scientific">Acinetobacter bereziniae NIPH 3</name>
    <dbReference type="NCBI Taxonomy" id="1217651"/>
    <lineage>
        <taxon>Bacteria</taxon>
        <taxon>Pseudomonadati</taxon>
        <taxon>Pseudomonadota</taxon>
        <taxon>Gammaproteobacteria</taxon>
        <taxon>Moraxellales</taxon>
        <taxon>Moraxellaceae</taxon>
        <taxon>Acinetobacter</taxon>
    </lineage>
</organism>
<dbReference type="RefSeq" id="WP_004825317.1">
    <property type="nucleotide sequence ID" value="NZ_KB849460.1"/>
</dbReference>
<evidence type="ECO:0000313" key="1">
    <source>
        <dbReference type="EMBL" id="ENV19935.1"/>
    </source>
</evidence>
<dbReference type="EMBL" id="APPK01000054">
    <property type="protein sequence ID" value="ENV19935.1"/>
    <property type="molecule type" value="Genomic_DNA"/>
</dbReference>
<gene>
    <name evidence="1" type="ORF">F963_03980</name>
</gene>
<evidence type="ECO:0000313" key="2">
    <source>
        <dbReference type="Proteomes" id="UP000013270"/>
    </source>
</evidence>
<dbReference type="AlphaFoldDB" id="N8YL01"/>
<protein>
    <submittedName>
        <fullName evidence="1">Uncharacterized protein</fullName>
    </submittedName>
</protein>
<reference evidence="1 2" key="1">
    <citation type="submission" date="2013-02" db="EMBL/GenBank/DDBJ databases">
        <title>The Genome Sequence of Acinetobacter bereziniae NIPH 3.</title>
        <authorList>
            <consortium name="The Broad Institute Genome Sequencing Platform"/>
            <consortium name="The Broad Institute Genome Sequencing Center for Infectious Disease"/>
            <person name="Cerqueira G."/>
            <person name="Feldgarden M."/>
            <person name="Courvalin P."/>
            <person name="Perichon B."/>
            <person name="Grillot-Courvalin C."/>
            <person name="Clermont D."/>
            <person name="Rocha E."/>
            <person name="Yoon E.-J."/>
            <person name="Nemec A."/>
            <person name="Walker B."/>
            <person name="Young S.K."/>
            <person name="Zeng Q."/>
            <person name="Gargeya S."/>
            <person name="Fitzgerald M."/>
            <person name="Haas B."/>
            <person name="Abouelleil A."/>
            <person name="Alvarado L."/>
            <person name="Arachchi H.M."/>
            <person name="Berlin A.M."/>
            <person name="Chapman S.B."/>
            <person name="Dewar J."/>
            <person name="Goldberg J."/>
            <person name="Griggs A."/>
            <person name="Gujja S."/>
            <person name="Hansen M."/>
            <person name="Howarth C."/>
            <person name="Imamovic A."/>
            <person name="Larimer J."/>
            <person name="McCowan C."/>
            <person name="Murphy C."/>
            <person name="Neiman D."/>
            <person name="Pearson M."/>
            <person name="Priest M."/>
            <person name="Roberts A."/>
            <person name="Saif S."/>
            <person name="Shea T."/>
            <person name="Sisk P."/>
            <person name="Sykes S."/>
            <person name="Wortman J."/>
            <person name="Nusbaum C."/>
            <person name="Birren B."/>
        </authorList>
    </citation>
    <scope>NUCLEOTIDE SEQUENCE [LARGE SCALE GENOMIC DNA]</scope>
    <source>
        <strain evidence="1 2">NIPH 3</strain>
    </source>
</reference>
<proteinExistence type="predicted"/>
<sequence>MDIIYSIRANIIGSRNILLNGRKNEHIIDCLQYVIDNSSFVPVESTRRILDFCLKEVLLQVHSSDFRSAGMILNLIHNLPLDKEKEEVWDVDYFLSSELITFLRNYKTIISAKKIAFFVCGELSLKYVE</sequence>
<name>N8YL01_ACIBZ</name>
<comment type="caution">
    <text evidence="1">The sequence shown here is derived from an EMBL/GenBank/DDBJ whole genome shotgun (WGS) entry which is preliminary data.</text>
</comment>
<dbReference type="HOGENOM" id="CLU_1933449_0_0_6"/>